<feature type="domain" description="Pyridoxamine 5'-phosphate oxidase N-terminal" evidence="2">
    <location>
        <begin position="11"/>
        <end position="138"/>
    </location>
</feature>
<dbReference type="InterPro" id="IPR019920">
    <property type="entry name" value="F420-binding_dom_put"/>
</dbReference>
<dbReference type="GO" id="GO:0005829">
    <property type="term" value="C:cytosol"/>
    <property type="evidence" value="ECO:0007669"/>
    <property type="project" value="TreeGrafter"/>
</dbReference>
<dbReference type="AlphaFoldDB" id="A0A4V3EIK1"/>
<dbReference type="GO" id="GO:0070967">
    <property type="term" value="F:coenzyme F420 binding"/>
    <property type="evidence" value="ECO:0007669"/>
    <property type="project" value="TreeGrafter"/>
</dbReference>
<dbReference type="InterPro" id="IPR012349">
    <property type="entry name" value="Split_barrel_FMN-bd"/>
</dbReference>
<evidence type="ECO:0000259" key="2">
    <source>
        <dbReference type="Pfam" id="PF01243"/>
    </source>
</evidence>
<keyword evidence="4" id="KW-1185">Reference proteome</keyword>
<dbReference type="Pfam" id="PF01243">
    <property type="entry name" value="PNPOx_N"/>
    <property type="match status" value="1"/>
</dbReference>
<proteinExistence type="predicted"/>
<dbReference type="EMBL" id="SOAU01000001">
    <property type="protein sequence ID" value="TDT14808.1"/>
    <property type="molecule type" value="Genomic_DNA"/>
</dbReference>
<dbReference type="Gene3D" id="2.30.110.10">
    <property type="entry name" value="Electron Transport, Fmn-binding Protein, Chain A"/>
    <property type="match status" value="1"/>
</dbReference>
<comment type="caution">
    <text evidence="3">The sequence shown here is derived from an EMBL/GenBank/DDBJ whole genome shotgun (WGS) entry which is preliminary data.</text>
</comment>
<evidence type="ECO:0000313" key="4">
    <source>
        <dbReference type="Proteomes" id="UP000294558"/>
    </source>
</evidence>
<reference evidence="3 4" key="1">
    <citation type="submission" date="2019-03" db="EMBL/GenBank/DDBJ databases">
        <title>Sequencing the genomes of 1000 actinobacteria strains.</title>
        <authorList>
            <person name="Klenk H.-P."/>
        </authorList>
    </citation>
    <scope>NUCLEOTIDE SEQUENCE [LARGE SCALE GENOMIC DNA]</scope>
    <source>
        <strain evidence="3 4">DSM 18936</strain>
    </source>
</reference>
<dbReference type="InterPro" id="IPR052019">
    <property type="entry name" value="F420H2_bilvrd_red/Heme_oxyg"/>
</dbReference>
<dbReference type="NCBIfam" id="TIGR03618">
    <property type="entry name" value="Rv1155_F420"/>
    <property type="match status" value="1"/>
</dbReference>
<evidence type="ECO:0000256" key="1">
    <source>
        <dbReference type="ARBA" id="ARBA00023002"/>
    </source>
</evidence>
<gene>
    <name evidence="3" type="ORF">BDK89_0365</name>
</gene>
<keyword evidence="1" id="KW-0560">Oxidoreductase</keyword>
<evidence type="ECO:0000313" key="3">
    <source>
        <dbReference type="EMBL" id="TDT14808.1"/>
    </source>
</evidence>
<organism evidence="3 4">
    <name type="scientific">Ilumatobacter fluminis</name>
    <dbReference type="NCBI Taxonomy" id="467091"/>
    <lineage>
        <taxon>Bacteria</taxon>
        <taxon>Bacillati</taxon>
        <taxon>Actinomycetota</taxon>
        <taxon>Acidimicrobiia</taxon>
        <taxon>Acidimicrobiales</taxon>
        <taxon>Ilumatobacteraceae</taxon>
        <taxon>Ilumatobacter</taxon>
    </lineage>
</organism>
<protein>
    <submittedName>
        <fullName evidence="3">PPOX class probable F420-dependent enzyme</fullName>
    </submittedName>
</protein>
<accession>A0A4V3EIK1</accession>
<dbReference type="InterPro" id="IPR011576">
    <property type="entry name" value="Pyridox_Oxase_N"/>
</dbReference>
<dbReference type="PANTHER" id="PTHR35176:SF2">
    <property type="entry name" value="F420H(2)-DEPENDENT REDUCTASE RV1155"/>
    <property type="match status" value="1"/>
</dbReference>
<sequence length="143" mass="15963">MGGMEISDGLEYVRQRQQGVLVTLKRDGRPQLSNIVYRVTDDGTIQISVTADRAKTNNLQRDGRASLHVTADDFRSYCVIDGDAEVMPPAASPDDATADAMVDYYRALQGEHPDWSEYRQAMVDDRRLLVTITPTHAYGMLGR</sequence>
<dbReference type="Proteomes" id="UP000294558">
    <property type="component" value="Unassembled WGS sequence"/>
</dbReference>
<dbReference type="GO" id="GO:0016627">
    <property type="term" value="F:oxidoreductase activity, acting on the CH-CH group of donors"/>
    <property type="evidence" value="ECO:0007669"/>
    <property type="project" value="TreeGrafter"/>
</dbReference>
<dbReference type="PANTHER" id="PTHR35176">
    <property type="entry name" value="HEME OXYGENASE HI_0854-RELATED"/>
    <property type="match status" value="1"/>
</dbReference>
<dbReference type="SUPFAM" id="SSF50475">
    <property type="entry name" value="FMN-binding split barrel"/>
    <property type="match status" value="1"/>
</dbReference>
<name>A0A4V3EIK1_9ACTN</name>